<gene>
    <name evidence="1" type="ORF">Moror_613</name>
</gene>
<keyword evidence="2" id="KW-1185">Reference proteome</keyword>
<dbReference type="EMBL" id="AWSO01001241">
    <property type="protein sequence ID" value="ESK84718.1"/>
    <property type="molecule type" value="Genomic_DNA"/>
</dbReference>
<accession>V2WD19</accession>
<evidence type="ECO:0000313" key="2">
    <source>
        <dbReference type="Proteomes" id="UP000017559"/>
    </source>
</evidence>
<comment type="caution">
    <text evidence="1">The sequence shown here is derived from an EMBL/GenBank/DDBJ whole genome shotgun (WGS) entry which is preliminary data.</text>
</comment>
<dbReference type="AlphaFoldDB" id="V2WD19"/>
<organism evidence="1 2">
    <name type="scientific">Moniliophthora roreri (strain MCA 2997)</name>
    <name type="common">Cocoa frosty pod rot fungus</name>
    <name type="synonym">Crinipellis roreri</name>
    <dbReference type="NCBI Taxonomy" id="1381753"/>
    <lineage>
        <taxon>Eukaryota</taxon>
        <taxon>Fungi</taxon>
        <taxon>Dikarya</taxon>
        <taxon>Basidiomycota</taxon>
        <taxon>Agaricomycotina</taxon>
        <taxon>Agaricomycetes</taxon>
        <taxon>Agaricomycetidae</taxon>
        <taxon>Agaricales</taxon>
        <taxon>Marasmiineae</taxon>
        <taxon>Marasmiaceae</taxon>
        <taxon>Moniliophthora</taxon>
    </lineage>
</organism>
<reference evidence="1 2" key="1">
    <citation type="journal article" date="2014" name="BMC Genomics">
        <title>Genome and secretome analysis of the hemibiotrophic fungal pathogen, Moniliophthora roreri, which causes frosty pod rot disease of cacao: mechanisms of the biotrophic and necrotrophic phases.</title>
        <authorList>
            <person name="Meinhardt L.W."/>
            <person name="Costa G.G.L."/>
            <person name="Thomazella D.P.T."/>
            <person name="Teixeira P.J.P.L."/>
            <person name="Carazzolle M.F."/>
            <person name="Schuster S.C."/>
            <person name="Carlson J.E."/>
            <person name="Guiltinan M.J."/>
            <person name="Mieczkowski P."/>
            <person name="Farmer A."/>
            <person name="Ramaraj T."/>
            <person name="Crozier J."/>
            <person name="Davis R.E."/>
            <person name="Shao J."/>
            <person name="Melnick R.L."/>
            <person name="Pereira G.A.G."/>
            <person name="Bailey B.A."/>
        </authorList>
    </citation>
    <scope>NUCLEOTIDE SEQUENCE [LARGE SCALE GENOMIC DNA]</scope>
    <source>
        <strain evidence="1 2">MCA 2997</strain>
    </source>
</reference>
<dbReference type="STRING" id="1381753.V2WD19"/>
<protein>
    <submittedName>
        <fullName evidence="1">Uncharacterized protein</fullName>
    </submittedName>
</protein>
<dbReference type="Proteomes" id="UP000017559">
    <property type="component" value="Unassembled WGS sequence"/>
</dbReference>
<name>V2WD19_MONRO</name>
<evidence type="ECO:0000313" key="1">
    <source>
        <dbReference type="EMBL" id="ESK84718.1"/>
    </source>
</evidence>
<dbReference type="OrthoDB" id="2669721at2759"/>
<proteinExistence type="predicted"/>
<sequence length="327" mass="37178">LMSLAKVKKLVEEIIGIVAVTRDMCPNQCHAYLGPLALLENCMQCNKPCYDSEELTLTGKKVSLMEFDTYLLGPQLQVSQRSPKTTFAMCYLATKVQSVKEALEVLEDKTGADFIYNDYACEEAFLDFVEKHKLTEDDHILMISTNSFQLYKNKKSDTYIGIWVLKDLRQDQRVWKVNLMPAFNVPSPNKVKNLDLFLLLSLQHVSALQKKNGGHGYKEWDAAKQEVVYSRLGVVYKTANHISLVEMDGHVGHYGAIGCHSNCPMWGRHKLNSGHYFLAHYHTINAIPGCMHPDFDFNNIQAPSQEHYLECLNTVIMSMTQTQYVAN</sequence>
<dbReference type="HOGENOM" id="CLU_007337_1_2_1"/>
<feature type="non-terminal residue" evidence="1">
    <location>
        <position position="1"/>
    </location>
</feature>
<dbReference type="KEGG" id="mrr:Moror_613"/>